<gene>
    <name evidence="2" type="ORF">UY23_C0004G0034</name>
</gene>
<dbReference type="Proteomes" id="UP000034956">
    <property type="component" value="Unassembled WGS sequence"/>
</dbReference>
<reference evidence="2 3" key="1">
    <citation type="journal article" date="2015" name="Nature">
        <title>rRNA introns, odd ribosomes, and small enigmatic genomes across a large radiation of phyla.</title>
        <authorList>
            <person name="Brown C.T."/>
            <person name="Hug L.A."/>
            <person name="Thomas B.C."/>
            <person name="Sharon I."/>
            <person name="Castelle C.J."/>
            <person name="Singh A."/>
            <person name="Wilkins M.J."/>
            <person name="Williams K.H."/>
            <person name="Banfield J.F."/>
        </authorList>
    </citation>
    <scope>NUCLEOTIDE SEQUENCE [LARGE SCALE GENOMIC DNA]</scope>
</reference>
<dbReference type="PATRIC" id="fig|1618660.3.peg.598"/>
<dbReference type="EMBL" id="LCPF01000004">
    <property type="protein sequence ID" value="KKU91089.1"/>
    <property type="molecule type" value="Genomic_DNA"/>
</dbReference>
<dbReference type="InterPro" id="IPR023387">
    <property type="entry name" value="DUF1653-like_dom"/>
</dbReference>
<dbReference type="InterPro" id="IPR037135">
    <property type="entry name" value="DUF1653-like_dom_sf"/>
</dbReference>
<evidence type="ECO:0000259" key="1">
    <source>
        <dbReference type="Pfam" id="PF07866"/>
    </source>
</evidence>
<evidence type="ECO:0000313" key="2">
    <source>
        <dbReference type="EMBL" id="KKU91089.1"/>
    </source>
</evidence>
<comment type="caution">
    <text evidence="2">The sequence shown here is derived from an EMBL/GenBank/DDBJ whole genome shotgun (WGS) entry which is preliminary data.</text>
</comment>
<dbReference type="Gene3D" id="2.30.30.320">
    <property type="entry name" value="DUF1653-like domain"/>
    <property type="match status" value="1"/>
</dbReference>
<name>A0A0G1UAE2_9BACT</name>
<proteinExistence type="predicted"/>
<dbReference type="Pfam" id="PF07866">
    <property type="entry name" value="DUF1653"/>
    <property type="match status" value="1"/>
</dbReference>
<protein>
    <recommendedName>
        <fullName evidence="1">DUF1653 domain-containing protein</fullName>
    </recommendedName>
</protein>
<organism evidence="2 3">
    <name type="scientific">Candidatus Jorgensenbacteria bacterium GW2011_GWA1_48_11</name>
    <dbReference type="NCBI Taxonomy" id="1618660"/>
    <lineage>
        <taxon>Bacteria</taxon>
        <taxon>Candidatus Joergenseniibacteriota</taxon>
    </lineage>
</organism>
<dbReference type="AlphaFoldDB" id="A0A0G1UAE2"/>
<evidence type="ECO:0000313" key="3">
    <source>
        <dbReference type="Proteomes" id="UP000034956"/>
    </source>
</evidence>
<accession>A0A0G1UAE2</accession>
<sequence length="81" mass="9623">MKNKLEFSPEAKALKSGKYEHYKGNQYEVLGIARHSETLEELVVYRALYGEHDLWVRPLKMFSEEVEVRGKKFPRFKYIGE</sequence>
<feature type="domain" description="DUF1653" evidence="1">
    <location>
        <begin position="17"/>
        <end position="78"/>
    </location>
</feature>